<gene>
    <name evidence="1" type="ORF">E6C76_13730</name>
</gene>
<name>A0A4S4AUK9_9RHOO</name>
<dbReference type="RefSeq" id="WP_136348808.1">
    <property type="nucleotide sequence ID" value="NZ_SSOC01000005.1"/>
</dbReference>
<dbReference type="Pfam" id="PF13578">
    <property type="entry name" value="Methyltransf_24"/>
    <property type="match status" value="1"/>
</dbReference>
<dbReference type="Gene3D" id="3.40.50.150">
    <property type="entry name" value="Vaccinia Virus protein VP39"/>
    <property type="match status" value="1"/>
</dbReference>
<evidence type="ECO:0000313" key="1">
    <source>
        <dbReference type="EMBL" id="THF63647.1"/>
    </source>
</evidence>
<dbReference type="GO" id="GO:0032259">
    <property type="term" value="P:methylation"/>
    <property type="evidence" value="ECO:0007669"/>
    <property type="project" value="UniProtKB-KW"/>
</dbReference>
<accession>A0A4S4AUK9</accession>
<dbReference type="InterPro" id="IPR029063">
    <property type="entry name" value="SAM-dependent_MTases_sf"/>
</dbReference>
<organism evidence="1 2">
    <name type="scientific">Pseudothauera nasutitermitis</name>
    <dbReference type="NCBI Taxonomy" id="2565930"/>
    <lineage>
        <taxon>Bacteria</taxon>
        <taxon>Pseudomonadati</taxon>
        <taxon>Pseudomonadota</taxon>
        <taxon>Betaproteobacteria</taxon>
        <taxon>Rhodocyclales</taxon>
        <taxon>Zoogloeaceae</taxon>
        <taxon>Pseudothauera</taxon>
    </lineage>
</organism>
<dbReference type="OrthoDB" id="823440at2"/>
<proteinExistence type="predicted"/>
<keyword evidence="1" id="KW-0489">Methyltransferase</keyword>
<dbReference type="GO" id="GO:0008168">
    <property type="term" value="F:methyltransferase activity"/>
    <property type="evidence" value="ECO:0007669"/>
    <property type="project" value="UniProtKB-KW"/>
</dbReference>
<sequence>MNSALLIPAFLVLNLALALYLLHKLRKVHLASYRIESTLNALKDESDALFHQFQAYQALVQLIRPEKPLPPLRGWAASPDFLQHVASHVLAAAPRTIVECGAGSSTVVLAYCCRANGQGRVFSLEHDPRHARRVRRLLAAHGLDRWAWVVDAPLQADTEGGAPWYALDALELAEPIDLLVIDGPPAAIGALARYPALPRLHGQLSARCHVFLDDAARPDERAVVRRWLAEYPGFTAHDLPAEKGCVLLSPTGAGT</sequence>
<dbReference type="EMBL" id="SSOC01000005">
    <property type="protein sequence ID" value="THF63647.1"/>
    <property type="molecule type" value="Genomic_DNA"/>
</dbReference>
<reference evidence="1 2" key="1">
    <citation type="submission" date="2019-04" db="EMBL/GenBank/DDBJ databases">
        <title>Azoarcus nasutitermitis sp. nov. isolated from termite nest.</title>
        <authorList>
            <person name="Lin S.-Y."/>
            <person name="Hameed A."/>
            <person name="Hsu Y.-H."/>
            <person name="Young C.-C."/>
        </authorList>
    </citation>
    <scope>NUCLEOTIDE SEQUENCE [LARGE SCALE GENOMIC DNA]</scope>
    <source>
        <strain evidence="1 2">CC-YHH838</strain>
    </source>
</reference>
<keyword evidence="2" id="KW-1185">Reference proteome</keyword>
<evidence type="ECO:0000313" key="2">
    <source>
        <dbReference type="Proteomes" id="UP000308430"/>
    </source>
</evidence>
<dbReference type="Proteomes" id="UP000308430">
    <property type="component" value="Unassembled WGS sequence"/>
</dbReference>
<keyword evidence="1" id="KW-0808">Transferase</keyword>
<protein>
    <submittedName>
        <fullName evidence="1">Class I SAM-dependent methyltransferase</fullName>
    </submittedName>
</protein>
<dbReference type="SUPFAM" id="SSF53335">
    <property type="entry name" value="S-adenosyl-L-methionine-dependent methyltransferases"/>
    <property type="match status" value="1"/>
</dbReference>
<comment type="caution">
    <text evidence="1">The sequence shown here is derived from an EMBL/GenBank/DDBJ whole genome shotgun (WGS) entry which is preliminary data.</text>
</comment>
<dbReference type="AlphaFoldDB" id="A0A4S4AUK9"/>